<reference evidence="1 2" key="1">
    <citation type="submission" date="2019-07" db="EMBL/GenBank/DDBJ databases">
        <title>Whole genome shotgun sequence of Segetibacter aerophilus NBRC 106135.</title>
        <authorList>
            <person name="Hosoyama A."/>
            <person name="Uohara A."/>
            <person name="Ohji S."/>
            <person name="Ichikawa N."/>
        </authorList>
    </citation>
    <scope>NUCLEOTIDE SEQUENCE [LARGE SCALE GENOMIC DNA]</scope>
    <source>
        <strain evidence="1 2">NBRC 106135</strain>
    </source>
</reference>
<dbReference type="Gene3D" id="2.40.160.50">
    <property type="entry name" value="membrane protein fhac: a member of the omp85/tpsb transporter family"/>
    <property type="match status" value="1"/>
</dbReference>
<dbReference type="EMBL" id="BJYT01000004">
    <property type="protein sequence ID" value="GEO08967.1"/>
    <property type="molecule type" value="Genomic_DNA"/>
</dbReference>
<sequence>MIIVYFFPMIFRHLTAYSINNSITSIASKGALVLIVLVIFCNPFRAVAQQITPTNDDIDTTNKKDLIDVFQKTFKYTPQKIQRRGRKKVYFSLIPTSSAVPGGGKALITSTSAAFYLGNRRNTFLSSVTFVPYLNFKGRYSLGFRNNIYTNKNKWNIQGDTRFSLYPEYVYGTNQTNNQNNRLLITYKYFRFYQTLLKQLKPYLLAGIGYNLDYHINIQTVGDTIGLPKFLGYPHGTATNQNSVSSGITFNLLYDSRNNSLNPLPGAYLNLIYRVNPYILGNGDNTWKSIYLDGRKYIELTGQKRKVLALWSYVWTALNNNVPYLDLPAIGYEPYQRSGRGIEQNRYRGKSLVYMEGEYRSDLRDDGLLGYVVFANMTTTTGPGDGKFTGPHPAMGAGLRVKFNKRSNTNIAIDFGVSQGHSALTLNLGEVF</sequence>
<comment type="caution">
    <text evidence="1">The sequence shown here is derived from an EMBL/GenBank/DDBJ whole genome shotgun (WGS) entry which is preliminary data.</text>
</comment>
<dbReference type="RefSeq" id="WP_218029107.1">
    <property type="nucleotide sequence ID" value="NZ_BJYT01000004.1"/>
</dbReference>
<evidence type="ECO:0008006" key="3">
    <source>
        <dbReference type="Google" id="ProtNLM"/>
    </source>
</evidence>
<evidence type="ECO:0000313" key="2">
    <source>
        <dbReference type="Proteomes" id="UP000321513"/>
    </source>
</evidence>
<keyword evidence="2" id="KW-1185">Reference proteome</keyword>
<accession>A0A512BAV5</accession>
<proteinExistence type="predicted"/>
<protein>
    <recommendedName>
        <fullName evidence="3">Bacterial surface antigen (D15) domain-containing protein</fullName>
    </recommendedName>
</protein>
<gene>
    <name evidence="1" type="ORF">SAE01_14630</name>
</gene>
<organism evidence="1 2">
    <name type="scientific">Segetibacter aerophilus</name>
    <dbReference type="NCBI Taxonomy" id="670293"/>
    <lineage>
        <taxon>Bacteria</taxon>
        <taxon>Pseudomonadati</taxon>
        <taxon>Bacteroidota</taxon>
        <taxon>Chitinophagia</taxon>
        <taxon>Chitinophagales</taxon>
        <taxon>Chitinophagaceae</taxon>
        <taxon>Segetibacter</taxon>
    </lineage>
</organism>
<dbReference type="Proteomes" id="UP000321513">
    <property type="component" value="Unassembled WGS sequence"/>
</dbReference>
<dbReference type="AlphaFoldDB" id="A0A512BAV5"/>
<name>A0A512BAV5_9BACT</name>
<evidence type="ECO:0000313" key="1">
    <source>
        <dbReference type="EMBL" id="GEO08967.1"/>
    </source>
</evidence>